<reference evidence="1 2" key="1">
    <citation type="submission" date="2019-06" db="EMBL/GenBank/DDBJ databases">
        <title>Genome sequence analysis of &gt;100 Bacillus licheniformis strains suggests intrinsic resistance to this species.</title>
        <authorList>
            <person name="Wels M."/>
            <person name="Siezen R.J."/>
            <person name="Johansen E."/>
            <person name="Stuer-Lauridsen B."/>
            <person name="Bjerre K."/>
            <person name="Nielsen B.K.K."/>
        </authorList>
    </citation>
    <scope>NUCLEOTIDE SEQUENCE [LARGE SCALE GENOMIC DNA]</scope>
    <source>
        <strain evidence="1 2">BAC-15381</strain>
    </source>
</reference>
<evidence type="ECO:0000313" key="1">
    <source>
        <dbReference type="EMBL" id="TWL39510.1"/>
    </source>
</evidence>
<dbReference type="EMBL" id="NILF01000033">
    <property type="protein sequence ID" value="TWL39510.1"/>
    <property type="molecule type" value="Genomic_DNA"/>
</dbReference>
<sequence>MLDVDVEDRIVGIELFGDSAHALKELAGTKKIYSKSLNEDNESVVYSLRLSDKEVNKTFNAFGLSFCFSDDKFEEFVGFDINDISKYDEKLLDKMVK</sequence>
<dbReference type="PIRSF" id="PIRSF021389">
    <property type="entry name" value="UCP021389"/>
    <property type="match status" value="1"/>
</dbReference>
<organism evidence="1 2">
    <name type="scientific">Bacillus paralicheniformis</name>
    <dbReference type="NCBI Taxonomy" id="1648923"/>
    <lineage>
        <taxon>Bacteria</taxon>
        <taxon>Bacillati</taxon>
        <taxon>Bacillota</taxon>
        <taxon>Bacilli</taxon>
        <taxon>Bacillales</taxon>
        <taxon>Bacillaceae</taxon>
        <taxon>Bacillus</taxon>
    </lineage>
</organism>
<comment type="caution">
    <text evidence="1">The sequence shown here is derived from an EMBL/GenBank/DDBJ whole genome shotgun (WGS) entry which is preliminary data.</text>
</comment>
<name>A0ABY3FWQ7_9BACI</name>
<keyword evidence="2" id="KW-1185">Reference proteome</keyword>
<protein>
    <submittedName>
        <fullName evidence="1">Uncharacterized protein</fullName>
    </submittedName>
</protein>
<dbReference type="InterPro" id="IPR016789">
    <property type="entry name" value="UCP021389"/>
</dbReference>
<accession>A0ABY3FWQ7</accession>
<dbReference type="Proteomes" id="UP000429980">
    <property type="component" value="Unassembled WGS sequence"/>
</dbReference>
<gene>
    <name evidence="1" type="ORF">CHCC15381_4076</name>
</gene>
<proteinExistence type="predicted"/>
<evidence type="ECO:0000313" key="2">
    <source>
        <dbReference type="Proteomes" id="UP000429980"/>
    </source>
</evidence>